<keyword evidence="3" id="KW-1185">Reference proteome</keyword>
<evidence type="ECO:0000256" key="1">
    <source>
        <dbReference type="SAM" id="SignalP"/>
    </source>
</evidence>
<evidence type="ECO:0000313" key="3">
    <source>
        <dbReference type="Proteomes" id="UP000007113"/>
    </source>
</evidence>
<proteinExistence type="predicted"/>
<gene>
    <name evidence="2" type="ordered locus">AciX8_3140</name>
</gene>
<sequence precursor="true">MKGILKFAFVACLAVVAGSASAKAQTVVLDGLGSSGLFLELGLGANSSAGTLHAACVWSENTNTAIATDTSLSTTTPGIDKGSAFVAWTKGSDGTCATAGNIYAYESTDSVVGNRCLYNSNLAGGSKCSISYATAPTAPVGLILTGGVANCGTTGECPLPASVVSALDSSTQLVNFAGTDIRPEDAKFATTRALTNCGTVVGSSTQYLGLGYAAGSHILTGVANSTSFFNVLDFTLPAVFVTPVGATPIIVAVNDASGTGLRSFSTIGSQALANFLDGTSSVTGQVSSPTGTGSGVTVFIREPLSGTYNTMEFNAPNRVGTLNGTFATSQDVGLNQPAAQVNCTLTKANSATWPIPAPAPGAALTSTVLKNPLDFTTPGTGGTGSRIRAIGTGQELSSVVGNTSNSLGYGFWSAANFAGFSAVSTTAKYYSVDGIDPLGASGTIPTTSAQLANVSLTTTADGKYPIWSMLRLVNVGTTQNANVAALSSAAQAFSVAAHPDFVPLTNMLVVRSHFAPPAQTLTAADGSGSTAFGTNAATACTLPENGGDVGGVVIGLKTNSLSQSPLTVSDNSFCTSTNVTGQTGHRR</sequence>
<dbReference type="EMBL" id="CP003130">
    <property type="protein sequence ID" value="AEU37443.1"/>
    <property type="molecule type" value="Genomic_DNA"/>
</dbReference>
<dbReference type="RefSeq" id="WP_014266320.1">
    <property type="nucleotide sequence ID" value="NC_016631.1"/>
</dbReference>
<name>G8NT13_GRAMM</name>
<organism evidence="2 3">
    <name type="scientific">Granulicella mallensis (strain ATCC BAA-1857 / DSM 23137 / MP5ACTX8)</name>
    <dbReference type="NCBI Taxonomy" id="682795"/>
    <lineage>
        <taxon>Bacteria</taxon>
        <taxon>Pseudomonadati</taxon>
        <taxon>Acidobacteriota</taxon>
        <taxon>Terriglobia</taxon>
        <taxon>Terriglobales</taxon>
        <taxon>Acidobacteriaceae</taxon>
        <taxon>Granulicella</taxon>
    </lineage>
</organism>
<dbReference type="KEGG" id="gma:AciX8_3140"/>
<dbReference type="HOGENOM" id="CLU_451116_0_0_0"/>
<keyword evidence="1" id="KW-0732">Signal</keyword>
<dbReference type="Proteomes" id="UP000007113">
    <property type="component" value="Chromosome"/>
</dbReference>
<dbReference type="eggNOG" id="ENOG5033TP2">
    <property type="taxonomic scope" value="Bacteria"/>
</dbReference>
<protein>
    <submittedName>
        <fullName evidence="2">Uncharacterized protein</fullName>
    </submittedName>
</protein>
<feature type="signal peptide" evidence="1">
    <location>
        <begin position="1"/>
        <end position="22"/>
    </location>
</feature>
<reference evidence="2 3" key="1">
    <citation type="submission" date="2011-11" db="EMBL/GenBank/DDBJ databases">
        <title>Complete sequence of Granulicella mallensis MP5ACTX8.</title>
        <authorList>
            <consortium name="US DOE Joint Genome Institute"/>
            <person name="Lucas S."/>
            <person name="Copeland A."/>
            <person name="Lapidus A."/>
            <person name="Cheng J.-F."/>
            <person name="Goodwin L."/>
            <person name="Pitluck S."/>
            <person name="Peters L."/>
            <person name="Lu M."/>
            <person name="Detter J.C."/>
            <person name="Han C."/>
            <person name="Tapia R."/>
            <person name="Land M."/>
            <person name="Hauser L."/>
            <person name="Kyrpides N."/>
            <person name="Ivanova N."/>
            <person name="Mikhailova N."/>
            <person name="Pagani I."/>
            <person name="Rawat S."/>
            <person name="Mannisto M."/>
            <person name="Haggblom M."/>
            <person name="Woyke T."/>
        </authorList>
    </citation>
    <scope>NUCLEOTIDE SEQUENCE [LARGE SCALE GENOMIC DNA]</scope>
    <source>
        <strain evidence="3">ATCC BAA-1857 / DSM 23137 / MP5ACTX8</strain>
    </source>
</reference>
<dbReference type="OrthoDB" id="106736at2"/>
<accession>G8NT13</accession>
<evidence type="ECO:0000313" key="2">
    <source>
        <dbReference type="EMBL" id="AEU37443.1"/>
    </source>
</evidence>
<feature type="chain" id="PRO_5003513018" evidence="1">
    <location>
        <begin position="23"/>
        <end position="587"/>
    </location>
</feature>
<dbReference type="AlphaFoldDB" id="G8NT13"/>